<name>A0A9P7YVU5_9HELO</name>
<evidence type="ECO:0000313" key="2">
    <source>
        <dbReference type="EMBL" id="KAG9240622.1"/>
    </source>
</evidence>
<organism evidence="2 3">
    <name type="scientific">Calycina marina</name>
    <dbReference type="NCBI Taxonomy" id="1763456"/>
    <lineage>
        <taxon>Eukaryota</taxon>
        <taxon>Fungi</taxon>
        <taxon>Dikarya</taxon>
        <taxon>Ascomycota</taxon>
        <taxon>Pezizomycotina</taxon>
        <taxon>Leotiomycetes</taxon>
        <taxon>Helotiales</taxon>
        <taxon>Pezizellaceae</taxon>
        <taxon>Calycina</taxon>
    </lineage>
</organism>
<dbReference type="PANTHER" id="PTHR24148">
    <property type="entry name" value="ANKYRIN REPEAT DOMAIN-CONTAINING PROTEIN 39 HOMOLOG-RELATED"/>
    <property type="match status" value="1"/>
</dbReference>
<dbReference type="EMBL" id="MU254390">
    <property type="protein sequence ID" value="KAG9240622.1"/>
    <property type="molecule type" value="Genomic_DNA"/>
</dbReference>
<evidence type="ECO:0000259" key="1">
    <source>
        <dbReference type="Pfam" id="PF06985"/>
    </source>
</evidence>
<feature type="domain" description="Heterokaryon incompatibility" evidence="1">
    <location>
        <begin position="38"/>
        <end position="166"/>
    </location>
</feature>
<dbReference type="InterPro" id="IPR052895">
    <property type="entry name" value="HetReg/Transcr_Mod"/>
</dbReference>
<feature type="non-terminal residue" evidence="2">
    <location>
        <position position="1"/>
    </location>
</feature>
<keyword evidence="3" id="KW-1185">Reference proteome</keyword>
<dbReference type="InterPro" id="IPR010730">
    <property type="entry name" value="HET"/>
</dbReference>
<dbReference type="PANTHER" id="PTHR24148:SF81">
    <property type="entry name" value="HETEROKARYON INCOMPATIBILITY DOMAIN-CONTAINING PROTEIN"/>
    <property type="match status" value="1"/>
</dbReference>
<dbReference type="Pfam" id="PF06985">
    <property type="entry name" value="HET"/>
    <property type="match status" value="1"/>
</dbReference>
<protein>
    <submittedName>
        <fullName evidence="2">Heterokaryon incompatibility protein-domain-containing protein</fullName>
    </submittedName>
</protein>
<gene>
    <name evidence="2" type="ORF">BJ878DRAFT_429899</name>
</gene>
<comment type="caution">
    <text evidence="2">The sequence shown here is derived from an EMBL/GenBank/DDBJ whole genome shotgun (WGS) entry which is preliminary data.</text>
</comment>
<dbReference type="OrthoDB" id="194358at2759"/>
<dbReference type="Proteomes" id="UP000887226">
    <property type="component" value="Unassembled WGS sequence"/>
</dbReference>
<reference evidence="2" key="1">
    <citation type="journal article" date="2021" name="IMA Fungus">
        <title>Genomic characterization of three marine fungi, including Emericellopsis atlantica sp. nov. with signatures of a generalist lifestyle and marine biomass degradation.</title>
        <authorList>
            <person name="Hagestad O.C."/>
            <person name="Hou L."/>
            <person name="Andersen J.H."/>
            <person name="Hansen E.H."/>
            <person name="Altermark B."/>
            <person name="Li C."/>
            <person name="Kuhnert E."/>
            <person name="Cox R.J."/>
            <person name="Crous P.W."/>
            <person name="Spatafora J.W."/>
            <person name="Lail K."/>
            <person name="Amirebrahimi M."/>
            <person name="Lipzen A."/>
            <person name="Pangilinan J."/>
            <person name="Andreopoulos W."/>
            <person name="Hayes R.D."/>
            <person name="Ng V."/>
            <person name="Grigoriev I.V."/>
            <person name="Jackson S.A."/>
            <person name="Sutton T.D.S."/>
            <person name="Dobson A.D.W."/>
            <person name="Rama T."/>
        </authorList>
    </citation>
    <scope>NUCLEOTIDE SEQUENCE</scope>
    <source>
        <strain evidence="2">TRa3180A</strain>
    </source>
</reference>
<sequence length="523" mass="60163">LDTNVDSIRLLTILNADGPEKPIKCTLEHVTFAERAKYEALSYTWGEAIAKKKVSINGKDFEVGKNLYDALRHIRKYNKDRVIWVDAICINQSDLIEKNSQIRMMTFTYSRATQVLIWLGIPMGIDKAYLPSLPQVTVKAQDHLADSTLSNLCRNPYWRRVWIIQEIGKARRLYVFIGAFNVRWEHFMERVAMSPKCKDTHPMEIRRQLDDKYRSGHKLQQLIERHQSSLCKEPRDHHDLLKFGELVQRMLGGPRIATRDMLQLEAALHDTAVEQVWDEEYRLIHREVNVPEKADNTQNQLMIPTRIAGRIAHLGPTFRAIVADTSKISEWNSVITRWIPETQLPKAREEFDLFIELLDSITDGDLQLVKTYDRTVAWELPTLPQSLEIRENAPPNYMPSHEAAPAVIEPRLFLLSGTREEELTSSGKMGLVPPEAEEGDYICQVQGISKALIVRKHVGVRIIGTAVMAENNFLARERRDMPQKSRNSAQVYSRFGIAQFEKIHMEDRLDVFVDVATAYGLLQ</sequence>
<accession>A0A9P7YVU5</accession>
<dbReference type="AlphaFoldDB" id="A0A9P7YVU5"/>
<evidence type="ECO:0000313" key="3">
    <source>
        <dbReference type="Proteomes" id="UP000887226"/>
    </source>
</evidence>
<proteinExistence type="predicted"/>